<dbReference type="OrthoDB" id="8156917at2"/>
<protein>
    <submittedName>
        <fullName evidence="3">NAD(P)H nitroreductase</fullName>
    </submittedName>
</protein>
<proteinExistence type="predicted"/>
<feature type="compositionally biased region" description="Low complexity" evidence="1">
    <location>
        <begin position="329"/>
        <end position="343"/>
    </location>
</feature>
<dbReference type="GO" id="GO:0016491">
    <property type="term" value="F:oxidoreductase activity"/>
    <property type="evidence" value="ECO:0007669"/>
    <property type="project" value="InterPro"/>
</dbReference>
<organism evidence="3 4">
    <name type="scientific">Mycolicibacillus trivialis</name>
    <dbReference type="NCBI Taxonomy" id="1798"/>
    <lineage>
        <taxon>Bacteria</taxon>
        <taxon>Bacillati</taxon>
        <taxon>Actinomycetota</taxon>
        <taxon>Actinomycetes</taxon>
        <taxon>Mycobacteriales</taxon>
        <taxon>Mycobacteriaceae</taxon>
        <taxon>Mycolicibacillus</taxon>
    </lineage>
</organism>
<dbReference type="PANTHER" id="PTHR23026">
    <property type="entry name" value="NADPH NITROREDUCTASE"/>
    <property type="match status" value="1"/>
</dbReference>
<accession>A0A1X2EGK3</accession>
<evidence type="ECO:0000256" key="1">
    <source>
        <dbReference type="SAM" id="MobiDB-lite"/>
    </source>
</evidence>
<name>A0A1X2EGK3_9MYCO</name>
<evidence type="ECO:0000313" key="3">
    <source>
        <dbReference type="EMBL" id="ORX01394.1"/>
    </source>
</evidence>
<dbReference type="Gene3D" id="3.40.109.10">
    <property type="entry name" value="NADH Oxidase"/>
    <property type="match status" value="1"/>
</dbReference>
<dbReference type="PANTHER" id="PTHR23026:SF123">
    <property type="entry name" value="NAD(P)H NITROREDUCTASE RV3131-RELATED"/>
    <property type="match status" value="1"/>
</dbReference>
<reference evidence="3 4" key="1">
    <citation type="submission" date="2016-01" db="EMBL/GenBank/DDBJ databases">
        <title>The new phylogeny of the genus Mycobacterium.</title>
        <authorList>
            <person name="Tarcisio F."/>
            <person name="Conor M."/>
            <person name="Antonella G."/>
            <person name="Elisabetta G."/>
            <person name="Giulia F.S."/>
            <person name="Sara T."/>
            <person name="Anna F."/>
            <person name="Clotilde B."/>
            <person name="Roberto B."/>
            <person name="Veronica D.S."/>
            <person name="Fabio R."/>
            <person name="Monica P."/>
            <person name="Olivier J."/>
            <person name="Enrico T."/>
            <person name="Nicola S."/>
        </authorList>
    </citation>
    <scope>NUCLEOTIDE SEQUENCE [LARGE SCALE GENOMIC DNA]</scope>
    <source>
        <strain evidence="3 4">DSM 44153</strain>
    </source>
</reference>
<dbReference type="STRING" id="1798.AWC30_13480"/>
<feature type="region of interest" description="Disordered" evidence="1">
    <location>
        <begin position="326"/>
        <end position="349"/>
    </location>
</feature>
<comment type="caution">
    <text evidence="3">The sequence shown here is derived from an EMBL/GenBank/DDBJ whole genome shotgun (WGS) entry which is preliminary data.</text>
</comment>
<keyword evidence="4" id="KW-1185">Reference proteome</keyword>
<dbReference type="SUPFAM" id="SSF55469">
    <property type="entry name" value="FMN-dependent nitroreductase-like"/>
    <property type="match status" value="2"/>
</dbReference>
<evidence type="ECO:0000259" key="2">
    <source>
        <dbReference type="Pfam" id="PF00881"/>
    </source>
</evidence>
<feature type="domain" description="Nitroreductase" evidence="2">
    <location>
        <begin position="157"/>
        <end position="304"/>
    </location>
</feature>
<dbReference type="Proteomes" id="UP000193090">
    <property type="component" value="Unassembled WGS sequence"/>
</dbReference>
<dbReference type="InterPro" id="IPR029479">
    <property type="entry name" value="Nitroreductase"/>
</dbReference>
<sequence length="349" mass="36749">MDAPHPDAVTVGTALELAVRAPSVHNSQPWRWRTDPASPARVHLFADPARRLRRVDPAGRDLLISCGAALHHAVVAFAALGWHATVGRLPDPSDPTHLAVLELRRDRAEAATVGLAAAIPRRRTDRRLYSSWPVADGDIALMAARAARGGVMLRRLDSVDRLRPVIAAAVRHHVADAAYLAELTAWSGRYGSTAGVPAGNTPRPDPAAGLPARVFAGPALAQPPDADPADDHSVLLALGTATDDPTAWLRAGEATSVVLLTATALGLASCPVTEPLEVEQTRAAVRTDVFGDAGHPQMLVRVGWAPVNADPLPAAPRRALTEVWERGATRSPAAPTTAAPSRRLAGCPR</sequence>
<evidence type="ECO:0000313" key="4">
    <source>
        <dbReference type="Proteomes" id="UP000193090"/>
    </source>
</evidence>
<dbReference type="InterPro" id="IPR000415">
    <property type="entry name" value="Nitroreductase-like"/>
</dbReference>
<dbReference type="Pfam" id="PF00881">
    <property type="entry name" value="Nitroreductase"/>
    <property type="match status" value="1"/>
</dbReference>
<dbReference type="EMBL" id="LQPZ01000037">
    <property type="protein sequence ID" value="ORX01394.1"/>
    <property type="molecule type" value="Genomic_DNA"/>
</dbReference>
<dbReference type="RefSeq" id="WP_085110717.1">
    <property type="nucleotide sequence ID" value="NZ_JACKSN010000065.1"/>
</dbReference>
<dbReference type="NCBIfam" id="NF047509">
    <property type="entry name" value="Rv3131_FMN_oxido"/>
    <property type="match status" value="1"/>
</dbReference>
<dbReference type="AlphaFoldDB" id="A0A1X2EGK3"/>
<gene>
    <name evidence="3" type="ORF">AWC30_13480</name>
</gene>
<dbReference type="InterPro" id="IPR050627">
    <property type="entry name" value="Nitroreductase/BluB"/>
</dbReference>